<evidence type="ECO:0000313" key="2">
    <source>
        <dbReference type="Proteomes" id="UP000249066"/>
    </source>
</evidence>
<protein>
    <submittedName>
        <fullName evidence="1">Uncharacterized protein</fullName>
    </submittedName>
</protein>
<accession>A0A2W5AEU2</accession>
<dbReference type="AlphaFoldDB" id="A0A2W5AEU2"/>
<reference evidence="1 2" key="1">
    <citation type="submission" date="2017-08" db="EMBL/GenBank/DDBJ databases">
        <title>Infants hospitalized years apart are colonized by the same room-sourced microbial strains.</title>
        <authorList>
            <person name="Brooks B."/>
            <person name="Olm M.R."/>
            <person name="Firek B.A."/>
            <person name="Baker R."/>
            <person name="Thomas B.C."/>
            <person name="Morowitz M.J."/>
            <person name="Banfield J.F."/>
        </authorList>
    </citation>
    <scope>NUCLEOTIDE SEQUENCE [LARGE SCALE GENOMIC DNA]</scope>
    <source>
        <strain evidence="1">S2_018_000_R2_101</strain>
    </source>
</reference>
<sequence length="351" mass="36541">MRRRGRGRPIRFIILVTALWAGGRALVVWPGMGAPWRAPRFAYAPALPPIPAAGRLKRQRPSPARRWPIAPSGETPSLLAHAAPVAPERAGYDGRQFAQHIAYIQGYGTPPALARMIFTGGGRPGARAVPADRRLLSEGGGRLSFSGWGILRAGGGANLAGGAGQLGGSQAGLRAALTLGRSRDMALFGRVSSPLSTPGGREAALGLEWRPLKAVPIRFAAERRQSIGGGRNAFALGLFGGIGPKPLTHGFSLDAYGQAGMVGARRRDGYIDGALRVERELVSAGALSISAGAGAWGGMQPGVARLDIGPQIVARVPTAGATLRLGFEWRQRIGGHARPGSGPVFSVGTDF</sequence>
<evidence type="ECO:0000313" key="1">
    <source>
        <dbReference type="EMBL" id="PZO91832.1"/>
    </source>
</evidence>
<gene>
    <name evidence="1" type="ORF">DI623_01930</name>
</gene>
<proteinExistence type="predicted"/>
<comment type="caution">
    <text evidence="1">The sequence shown here is derived from an EMBL/GenBank/DDBJ whole genome shotgun (WGS) entry which is preliminary data.</text>
</comment>
<organism evidence="1 2">
    <name type="scientific">Sphingomonas sanxanigenens</name>
    <dbReference type="NCBI Taxonomy" id="397260"/>
    <lineage>
        <taxon>Bacteria</taxon>
        <taxon>Pseudomonadati</taxon>
        <taxon>Pseudomonadota</taxon>
        <taxon>Alphaproteobacteria</taxon>
        <taxon>Sphingomonadales</taxon>
        <taxon>Sphingomonadaceae</taxon>
        <taxon>Sphingomonas</taxon>
    </lineage>
</organism>
<dbReference type="Proteomes" id="UP000249066">
    <property type="component" value="Unassembled WGS sequence"/>
</dbReference>
<name>A0A2W5AEU2_9SPHN</name>
<dbReference type="EMBL" id="QFNN01000004">
    <property type="protein sequence ID" value="PZO91832.1"/>
    <property type="molecule type" value="Genomic_DNA"/>
</dbReference>